<feature type="non-terminal residue" evidence="1">
    <location>
        <position position="156"/>
    </location>
</feature>
<evidence type="ECO:0000313" key="1">
    <source>
        <dbReference type="EMBL" id="KAH0911260.1"/>
    </source>
</evidence>
<comment type="caution">
    <text evidence="1">The sequence shown here is derived from an EMBL/GenBank/DDBJ whole genome shotgun (WGS) entry which is preliminary data.</text>
</comment>
<organism evidence="1 2">
    <name type="scientific">Brassica napus</name>
    <name type="common">Rape</name>
    <dbReference type="NCBI Taxonomy" id="3708"/>
    <lineage>
        <taxon>Eukaryota</taxon>
        <taxon>Viridiplantae</taxon>
        <taxon>Streptophyta</taxon>
        <taxon>Embryophyta</taxon>
        <taxon>Tracheophyta</taxon>
        <taxon>Spermatophyta</taxon>
        <taxon>Magnoliopsida</taxon>
        <taxon>eudicotyledons</taxon>
        <taxon>Gunneridae</taxon>
        <taxon>Pentapetalae</taxon>
        <taxon>rosids</taxon>
        <taxon>malvids</taxon>
        <taxon>Brassicales</taxon>
        <taxon>Brassicaceae</taxon>
        <taxon>Brassiceae</taxon>
        <taxon>Brassica</taxon>
    </lineage>
</organism>
<dbReference type="EMBL" id="JAGKQM010000009">
    <property type="protein sequence ID" value="KAH0911260.1"/>
    <property type="molecule type" value="Genomic_DNA"/>
</dbReference>
<proteinExistence type="predicted"/>
<protein>
    <submittedName>
        <fullName evidence="1">Uncharacterized protein</fullName>
    </submittedName>
</protein>
<accession>A0ABQ8C438</accession>
<sequence>WDEETFSTFQLLFNHNKFIPTLQRIWDLSPPLLHSRMALHLFHMKLKLLKFNLRALNRTYTKTREAYVVLCDRQNEALWLEVKERNTPFFHQENARNAIKSLLSSSGEVFTDVAINEEAVDNFQRFLQTQPDTSSVSLEEVQELLSYHCSDSKALD</sequence>
<feature type="non-terminal residue" evidence="1">
    <location>
        <position position="1"/>
    </location>
</feature>
<gene>
    <name evidence="1" type="ORF">HID58_034581</name>
</gene>
<reference evidence="1 2" key="1">
    <citation type="submission" date="2021-05" db="EMBL/GenBank/DDBJ databases">
        <title>Genome Assembly of Synthetic Allotetraploid Brassica napus Reveals Homoeologous Exchanges between Subgenomes.</title>
        <authorList>
            <person name="Davis J.T."/>
        </authorList>
    </citation>
    <scope>NUCLEOTIDE SEQUENCE [LARGE SCALE GENOMIC DNA]</scope>
    <source>
        <strain evidence="2">cv. Da-Ae</strain>
        <tissue evidence="1">Seedling</tissue>
    </source>
</reference>
<evidence type="ECO:0000313" key="2">
    <source>
        <dbReference type="Proteomes" id="UP000824890"/>
    </source>
</evidence>
<keyword evidence="2" id="KW-1185">Reference proteome</keyword>
<name>A0ABQ8C438_BRANA</name>
<dbReference type="Proteomes" id="UP000824890">
    <property type="component" value="Unassembled WGS sequence"/>
</dbReference>